<feature type="compositionally biased region" description="Polar residues" evidence="1">
    <location>
        <begin position="83"/>
        <end position="98"/>
    </location>
</feature>
<feature type="region of interest" description="Disordered" evidence="1">
    <location>
        <begin position="1"/>
        <end position="21"/>
    </location>
</feature>
<dbReference type="GeneID" id="25791613"/>
<sequence length="98" mass="9928">MPSTLCPSGLDDPSAGGDAISPSSYVFLSPPSTQYVSKQAAILILELPDGRGGRAISASSQVQSGSQVARDSGEGALALRSVPDSTKTSQAQHSTILP</sequence>
<dbReference type="InParanoid" id="G9MRW8"/>
<keyword evidence="3" id="KW-1185">Reference proteome</keyword>
<accession>G9MRW8</accession>
<dbReference type="RefSeq" id="XP_013957045.1">
    <property type="nucleotide sequence ID" value="XM_014101570.1"/>
</dbReference>
<name>G9MRW8_HYPVG</name>
<protein>
    <submittedName>
        <fullName evidence="2">Uncharacterized protein</fullName>
    </submittedName>
</protein>
<reference evidence="2 3" key="1">
    <citation type="journal article" date="2011" name="Genome Biol.">
        <title>Comparative genome sequence analysis underscores mycoparasitism as the ancestral life style of Trichoderma.</title>
        <authorList>
            <person name="Kubicek C.P."/>
            <person name="Herrera-Estrella A."/>
            <person name="Seidl-Seiboth V."/>
            <person name="Martinez D.A."/>
            <person name="Druzhinina I.S."/>
            <person name="Thon M."/>
            <person name="Zeilinger S."/>
            <person name="Casas-Flores S."/>
            <person name="Horwitz B.A."/>
            <person name="Mukherjee P.K."/>
            <person name="Mukherjee M."/>
            <person name="Kredics L."/>
            <person name="Alcaraz L.D."/>
            <person name="Aerts A."/>
            <person name="Antal Z."/>
            <person name="Atanasova L."/>
            <person name="Cervantes-Badillo M.G."/>
            <person name="Challacombe J."/>
            <person name="Chertkov O."/>
            <person name="McCluskey K."/>
            <person name="Coulpier F."/>
            <person name="Deshpande N."/>
            <person name="von Doehren H."/>
            <person name="Ebbole D.J."/>
            <person name="Esquivel-Naranjo E.U."/>
            <person name="Fekete E."/>
            <person name="Flipphi M."/>
            <person name="Glaser F."/>
            <person name="Gomez-Rodriguez E.Y."/>
            <person name="Gruber S."/>
            <person name="Han C."/>
            <person name="Henrissat B."/>
            <person name="Hermosa R."/>
            <person name="Hernandez-Onate M."/>
            <person name="Karaffa L."/>
            <person name="Kosti I."/>
            <person name="Le Crom S."/>
            <person name="Lindquist E."/>
            <person name="Lucas S."/>
            <person name="Luebeck M."/>
            <person name="Luebeck P.S."/>
            <person name="Margeot A."/>
            <person name="Metz B."/>
            <person name="Misra M."/>
            <person name="Nevalainen H."/>
            <person name="Omann M."/>
            <person name="Packer N."/>
            <person name="Perrone G."/>
            <person name="Uresti-Rivera E.E."/>
            <person name="Salamov A."/>
            <person name="Schmoll M."/>
            <person name="Seiboth B."/>
            <person name="Shapiro H."/>
            <person name="Sukno S."/>
            <person name="Tamayo-Ramos J.A."/>
            <person name="Tisch D."/>
            <person name="Wiest A."/>
            <person name="Wilkinson H.H."/>
            <person name="Zhang M."/>
            <person name="Coutinho P.M."/>
            <person name="Kenerley C.M."/>
            <person name="Monte E."/>
            <person name="Baker S.E."/>
            <person name="Grigoriev I.V."/>
        </authorList>
    </citation>
    <scope>NUCLEOTIDE SEQUENCE [LARGE SCALE GENOMIC DNA]</scope>
    <source>
        <strain evidence="3">Gv29-8 / FGSC 10586</strain>
    </source>
</reference>
<evidence type="ECO:0000313" key="3">
    <source>
        <dbReference type="Proteomes" id="UP000007115"/>
    </source>
</evidence>
<evidence type="ECO:0000313" key="2">
    <source>
        <dbReference type="EMBL" id="EHK22836.1"/>
    </source>
</evidence>
<organism evidence="2 3">
    <name type="scientific">Hypocrea virens (strain Gv29-8 / FGSC 10586)</name>
    <name type="common">Gliocladium virens</name>
    <name type="synonym">Trichoderma virens</name>
    <dbReference type="NCBI Taxonomy" id="413071"/>
    <lineage>
        <taxon>Eukaryota</taxon>
        <taxon>Fungi</taxon>
        <taxon>Dikarya</taxon>
        <taxon>Ascomycota</taxon>
        <taxon>Pezizomycotina</taxon>
        <taxon>Sordariomycetes</taxon>
        <taxon>Hypocreomycetidae</taxon>
        <taxon>Hypocreales</taxon>
        <taxon>Hypocreaceae</taxon>
        <taxon>Trichoderma</taxon>
    </lineage>
</organism>
<dbReference type="EMBL" id="ABDF02000006">
    <property type="protein sequence ID" value="EHK22836.1"/>
    <property type="molecule type" value="Genomic_DNA"/>
</dbReference>
<dbReference type="AlphaFoldDB" id="G9MRW8"/>
<feature type="compositionally biased region" description="Low complexity" evidence="1">
    <location>
        <begin position="57"/>
        <end position="69"/>
    </location>
</feature>
<dbReference type="Proteomes" id="UP000007115">
    <property type="component" value="Unassembled WGS sequence"/>
</dbReference>
<proteinExistence type="predicted"/>
<evidence type="ECO:0000256" key="1">
    <source>
        <dbReference type="SAM" id="MobiDB-lite"/>
    </source>
</evidence>
<dbReference type="HOGENOM" id="CLU_2333879_0_0_1"/>
<comment type="caution">
    <text evidence="2">The sequence shown here is derived from an EMBL/GenBank/DDBJ whole genome shotgun (WGS) entry which is preliminary data.</text>
</comment>
<gene>
    <name evidence="2" type="ORF">TRIVIDRAFT_222099</name>
</gene>
<dbReference type="VEuPathDB" id="FungiDB:TRIVIDRAFT_222099"/>
<feature type="region of interest" description="Disordered" evidence="1">
    <location>
        <begin position="53"/>
        <end position="98"/>
    </location>
</feature>